<keyword evidence="6" id="KW-0411">Iron-sulfur</keyword>
<keyword evidence="2" id="KW-0001">2Fe-2S</keyword>
<evidence type="ECO:0000256" key="1">
    <source>
        <dbReference type="ARBA" id="ARBA00001962"/>
    </source>
</evidence>
<evidence type="ECO:0000256" key="4">
    <source>
        <dbReference type="ARBA" id="ARBA00023002"/>
    </source>
</evidence>
<accession>A0A381XZR0</accession>
<dbReference type="Pfam" id="PF00355">
    <property type="entry name" value="Rieske"/>
    <property type="match status" value="1"/>
</dbReference>
<feature type="domain" description="Rieske" evidence="7">
    <location>
        <begin position="12"/>
        <end position="101"/>
    </location>
</feature>
<dbReference type="InterPro" id="IPR017941">
    <property type="entry name" value="Rieske_2Fe-2S"/>
</dbReference>
<gene>
    <name evidence="9" type="ORF">METZ01_LOCUS123108</name>
</gene>
<dbReference type="GO" id="GO:0051537">
    <property type="term" value="F:2 iron, 2 sulfur cluster binding"/>
    <property type="evidence" value="ECO:0007669"/>
    <property type="project" value="UniProtKB-KW"/>
</dbReference>
<keyword evidence="5" id="KW-0408">Iron</keyword>
<evidence type="ECO:0000259" key="7">
    <source>
        <dbReference type="Pfam" id="PF00355"/>
    </source>
</evidence>
<keyword evidence="4" id="KW-0560">Oxidoreductase</keyword>
<reference evidence="9" key="1">
    <citation type="submission" date="2018-05" db="EMBL/GenBank/DDBJ databases">
        <authorList>
            <person name="Lanie J.A."/>
            <person name="Ng W.-L."/>
            <person name="Kazmierczak K.M."/>
            <person name="Andrzejewski T.M."/>
            <person name="Davidsen T.M."/>
            <person name="Wayne K.J."/>
            <person name="Tettelin H."/>
            <person name="Glass J.I."/>
            <person name="Rusch D."/>
            <person name="Podicherti R."/>
            <person name="Tsui H.-C.T."/>
            <person name="Winkler M.E."/>
        </authorList>
    </citation>
    <scope>NUCLEOTIDE SEQUENCE</scope>
</reference>
<evidence type="ECO:0000256" key="2">
    <source>
        <dbReference type="ARBA" id="ARBA00022714"/>
    </source>
</evidence>
<dbReference type="AlphaFoldDB" id="A0A381XZR0"/>
<dbReference type="PANTHER" id="PTHR43756">
    <property type="entry name" value="CHOLINE MONOOXYGENASE, CHLOROPLASTIC"/>
    <property type="match status" value="1"/>
</dbReference>
<proteinExistence type="predicted"/>
<evidence type="ECO:0000256" key="6">
    <source>
        <dbReference type="ARBA" id="ARBA00023014"/>
    </source>
</evidence>
<dbReference type="CDD" id="cd03469">
    <property type="entry name" value="Rieske_RO_Alpha_N"/>
    <property type="match status" value="1"/>
</dbReference>
<keyword evidence="3" id="KW-0479">Metal-binding</keyword>
<evidence type="ECO:0000259" key="8">
    <source>
        <dbReference type="Pfam" id="PF00848"/>
    </source>
</evidence>
<dbReference type="SUPFAM" id="SSF50022">
    <property type="entry name" value="ISP domain"/>
    <property type="match status" value="1"/>
</dbReference>
<organism evidence="9">
    <name type="scientific">marine metagenome</name>
    <dbReference type="NCBI Taxonomy" id="408172"/>
    <lineage>
        <taxon>unclassified sequences</taxon>
        <taxon>metagenomes</taxon>
        <taxon>ecological metagenomes</taxon>
    </lineage>
</organism>
<dbReference type="EMBL" id="UINC01016975">
    <property type="protein sequence ID" value="SVA70254.1"/>
    <property type="molecule type" value="Genomic_DNA"/>
</dbReference>
<dbReference type="InterPro" id="IPR036922">
    <property type="entry name" value="Rieske_2Fe-2S_sf"/>
</dbReference>
<dbReference type="SUPFAM" id="SSF55961">
    <property type="entry name" value="Bet v1-like"/>
    <property type="match status" value="1"/>
</dbReference>
<dbReference type="PRINTS" id="PR00090">
    <property type="entry name" value="RNGDIOXGNASE"/>
</dbReference>
<protein>
    <submittedName>
        <fullName evidence="9">Uncharacterized protein</fullName>
    </submittedName>
</protein>
<evidence type="ECO:0000256" key="5">
    <source>
        <dbReference type="ARBA" id="ARBA00023004"/>
    </source>
</evidence>
<dbReference type="Gene3D" id="2.102.10.10">
    <property type="entry name" value="Rieske [2Fe-2S] iron-sulphur domain"/>
    <property type="match status" value="1"/>
</dbReference>
<sequence length="346" mass="40295">MEKEYQQIFLKNWICVGRSTDISENGHFVTLNIANENVIILKDDLGKLQAFYNICRHRGTRICEETEGKFSKSIQCNYHGWTYDLQGHLIGAPHMDVVKNFKKDNFPLHPVAIDEWNGFIFLNLSEQPKPIDQTLAPLTKRFSHLQINHLLVKEQITYDVNCNWKLVFQNYCECYHCPLLHPELSKIYHYMGGQNDLYSGPFLGGYNQLNEDFESVSHSGKFSCPPLDGIKDDDLNRVYFYSVFPNMLISLHPEYVMYHTVWPVSINKCRIFCSWLFTEDVINSKKHNTKDAIDFWDLTNKQDWHISELSQLGVKSRKYFPSPYSGQESLLAAFDEYYLGELNASA</sequence>
<dbReference type="InterPro" id="IPR001663">
    <property type="entry name" value="Rng_hydr_dOase-A"/>
</dbReference>
<dbReference type="GO" id="GO:0016491">
    <property type="term" value="F:oxidoreductase activity"/>
    <property type="evidence" value="ECO:0007669"/>
    <property type="project" value="UniProtKB-KW"/>
</dbReference>
<evidence type="ECO:0000313" key="9">
    <source>
        <dbReference type="EMBL" id="SVA70254.1"/>
    </source>
</evidence>
<dbReference type="Gene3D" id="3.90.380.10">
    <property type="entry name" value="Naphthalene 1,2-dioxygenase Alpha Subunit, Chain A, domain 1"/>
    <property type="match status" value="1"/>
</dbReference>
<name>A0A381XZR0_9ZZZZ</name>
<dbReference type="InterPro" id="IPR015879">
    <property type="entry name" value="Ring_hydroxy_dOase_asu_C_dom"/>
</dbReference>
<comment type="cofactor">
    <cofactor evidence="1">
        <name>Fe cation</name>
        <dbReference type="ChEBI" id="CHEBI:24875"/>
    </cofactor>
</comment>
<dbReference type="GO" id="GO:0005506">
    <property type="term" value="F:iron ion binding"/>
    <property type="evidence" value="ECO:0007669"/>
    <property type="project" value="InterPro"/>
</dbReference>
<evidence type="ECO:0000256" key="3">
    <source>
        <dbReference type="ARBA" id="ARBA00022723"/>
    </source>
</evidence>
<dbReference type="PANTHER" id="PTHR43756:SF5">
    <property type="entry name" value="CHOLINE MONOOXYGENASE, CHLOROPLASTIC"/>
    <property type="match status" value="1"/>
</dbReference>
<dbReference type="Pfam" id="PF00848">
    <property type="entry name" value="Ring_hydroxyl_A"/>
    <property type="match status" value="1"/>
</dbReference>
<feature type="domain" description="Aromatic-ring-hydroxylating dioxygenase alpha subunit C-terminal" evidence="8">
    <location>
        <begin position="150"/>
        <end position="338"/>
    </location>
</feature>